<gene>
    <name evidence="2" type="ORF">GSI_10040</name>
</gene>
<dbReference type="Proteomes" id="UP000230002">
    <property type="component" value="Unassembled WGS sequence"/>
</dbReference>
<evidence type="ECO:0000313" key="2">
    <source>
        <dbReference type="EMBL" id="PIL26902.1"/>
    </source>
</evidence>
<name>A0A2G8RZF5_9APHY</name>
<dbReference type="OrthoDB" id="2794493at2759"/>
<comment type="caution">
    <text evidence="2">The sequence shown here is derived from an EMBL/GenBank/DDBJ whole genome shotgun (WGS) entry which is preliminary data.</text>
</comment>
<feature type="compositionally biased region" description="Polar residues" evidence="1">
    <location>
        <begin position="451"/>
        <end position="463"/>
    </location>
</feature>
<sequence length="818" mass="92204">MQSPSLPPVASQASGGQREPNPRHDSDSQPDPFTGRFGGLLSNLGEKREVEGRHAHHMENGKVIRSEGATHAPPLELSAAYDREIHPPRKKFLQRLQQAQSEQEIPRRASGLKAGICLGSAWRRNYIVLKISFKDNEAAHRKWLDITDEERSAVLQFYNSILAAMASEAECGERAPPGPTSEPYANGQHVRVLDQLLDQVDQNQAGPSRNWQPTGQPPMVIYHPQATRPATLEDPEYIVQPVIPAPAPTPAPAPAPMAGVSGSMHAPRAQQHFPHPQNPSAGALGPNGWRQHFPHPQNPSAGASGFMPAPVAQQHFPNPSVGASGFMPAPATGSQGFVSTTPPGLNQRWFGEVKCTPRYLFPTKWTSEGRARDVEMTVSPAETQEETESHVRPRLPPIDGQLQGDVSGHLNPAATIAFVKCLNGLTVVIEDQTQEIRTLRETFEDRLNGQAEVTSRPSSSHSAGTRHKKKSASRPHEDLTLRMRKRQKRIEQKVTRLRGEKSRRSRNSNVLDRMEVDDELDEEELSEDLTRLRARLRHAFEEVMQITDWADVYHMYPPLTSDELALYKARDPAIVPTAKNLRIDFHLGWSKPFNKEARAAFIDRYLERVQNGSYAKNPTPPELLTRECIGVILDGQMTNYRLKWRRSKTPLAPNQLAKLARAACQRSRKRTLHESREALLLRRGYTRHVRFFKMLEPVHMSGDETDGETKTHPPKWRIIVARWQSTEFRNFLWEIDRMYREDWGHPPHRRATGGNPPRDRVFRSASGENETTGLSRDEDGVAPPGLWRNCYADAWLKQQAPHVISELDIVDEDYDFSF</sequence>
<proteinExistence type="predicted"/>
<dbReference type="EMBL" id="AYKW01000034">
    <property type="protein sequence ID" value="PIL26902.1"/>
    <property type="molecule type" value="Genomic_DNA"/>
</dbReference>
<reference evidence="2 3" key="1">
    <citation type="journal article" date="2015" name="Sci. Rep.">
        <title>Chromosome-level genome map provides insights into diverse defense mechanisms in the medicinal fungus Ganoderma sinense.</title>
        <authorList>
            <person name="Zhu Y."/>
            <person name="Xu J."/>
            <person name="Sun C."/>
            <person name="Zhou S."/>
            <person name="Xu H."/>
            <person name="Nelson D.R."/>
            <person name="Qian J."/>
            <person name="Song J."/>
            <person name="Luo H."/>
            <person name="Xiang L."/>
            <person name="Li Y."/>
            <person name="Xu Z."/>
            <person name="Ji A."/>
            <person name="Wang L."/>
            <person name="Lu S."/>
            <person name="Hayward A."/>
            <person name="Sun W."/>
            <person name="Li X."/>
            <person name="Schwartz D.C."/>
            <person name="Wang Y."/>
            <person name="Chen S."/>
        </authorList>
    </citation>
    <scope>NUCLEOTIDE SEQUENCE [LARGE SCALE GENOMIC DNA]</scope>
    <source>
        <strain evidence="2 3">ZZ0214-1</strain>
    </source>
</reference>
<dbReference type="STRING" id="1077348.A0A2G8RZF5"/>
<feature type="region of interest" description="Disordered" evidence="1">
    <location>
        <begin position="1"/>
        <end position="47"/>
    </location>
</feature>
<feature type="region of interest" description="Disordered" evidence="1">
    <location>
        <begin position="249"/>
        <end position="327"/>
    </location>
</feature>
<feature type="region of interest" description="Disordered" evidence="1">
    <location>
        <begin position="744"/>
        <end position="780"/>
    </location>
</feature>
<feature type="region of interest" description="Disordered" evidence="1">
    <location>
        <begin position="378"/>
        <end position="397"/>
    </location>
</feature>
<protein>
    <submittedName>
        <fullName evidence="2">Uncharacterized protein</fullName>
    </submittedName>
</protein>
<keyword evidence="3" id="KW-1185">Reference proteome</keyword>
<feature type="compositionally biased region" description="Basic residues" evidence="1">
    <location>
        <begin position="464"/>
        <end position="473"/>
    </location>
</feature>
<organism evidence="2 3">
    <name type="scientific">Ganoderma sinense ZZ0214-1</name>
    <dbReference type="NCBI Taxonomy" id="1077348"/>
    <lineage>
        <taxon>Eukaryota</taxon>
        <taxon>Fungi</taxon>
        <taxon>Dikarya</taxon>
        <taxon>Basidiomycota</taxon>
        <taxon>Agaricomycotina</taxon>
        <taxon>Agaricomycetes</taxon>
        <taxon>Polyporales</taxon>
        <taxon>Polyporaceae</taxon>
        <taxon>Ganoderma</taxon>
    </lineage>
</organism>
<accession>A0A2G8RZF5</accession>
<dbReference type="AlphaFoldDB" id="A0A2G8RZF5"/>
<feature type="region of interest" description="Disordered" evidence="1">
    <location>
        <begin position="447"/>
        <end position="479"/>
    </location>
</feature>
<evidence type="ECO:0000313" key="3">
    <source>
        <dbReference type="Proteomes" id="UP000230002"/>
    </source>
</evidence>
<evidence type="ECO:0000256" key="1">
    <source>
        <dbReference type="SAM" id="MobiDB-lite"/>
    </source>
</evidence>